<proteinExistence type="predicted"/>
<feature type="compositionally biased region" description="Basic and acidic residues" evidence="1">
    <location>
        <begin position="51"/>
        <end position="64"/>
    </location>
</feature>
<dbReference type="EMBL" id="JAACNO010001773">
    <property type="protein sequence ID" value="KAF4137656.1"/>
    <property type="molecule type" value="Genomic_DNA"/>
</dbReference>
<feature type="compositionally biased region" description="Basic and acidic residues" evidence="1">
    <location>
        <begin position="77"/>
        <end position="86"/>
    </location>
</feature>
<dbReference type="Proteomes" id="UP000704712">
    <property type="component" value="Unassembled WGS sequence"/>
</dbReference>
<protein>
    <submittedName>
        <fullName evidence="2">Uncharacterized protein</fullName>
    </submittedName>
</protein>
<dbReference type="EMBL" id="WSZM01000381">
    <property type="protein sequence ID" value="KAF4034159.1"/>
    <property type="molecule type" value="Genomic_DNA"/>
</dbReference>
<organism evidence="2 4">
    <name type="scientific">Phytophthora infestans</name>
    <name type="common">Potato late blight agent</name>
    <name type="synonym">Botrytis infestans</name>
    <dbReference type="NCBI Taxonomy" id="4787"/>
    <lineage>
        <taxon>Eukaryota</taxon>
        <taxon>Sar</taxon>
        <taxon>Stramenopiles</taxon>
        <taxon>Oomycota</taxon>
        <taxon>Peronosporomycetes</taxon>
        <taxon>Peronosporales</taxon>
        <taxon>Peronosporaceae</taxon>
        <taxon>Phytophthora</taxon>
    </lineage>
</organism>
<accession>A0A833VYK2</accession>
<name>A0A833VYK2_PHYIN</name>
<evidence type="ECO:0000313" key="2">
    <source>
        <dbReference type="EMBL" id="KAF4034159.1"/>
    </source>
</evidence>
<dbReference type="AlphaFoldDB" id="A0A833VYK2"/>
<evidence type="ECO:0000256" key="1">
    <source>
        <dbReference type="SAM" id="MobiDB-lite"/>
    </source>
</evidence>
<keyword evidence="4" id="KW-1185">Reference proteome</keyword>
<reference evidence="2" key="1">
    <citation type="submission" date="2020-04" db="EMBL/GenBank/DDBJ databases">
        <title>Hybrid Assembly of Korean Phytophthora infestans isolates.</title>
        <authorList>
            <person name="Prokchorchik M."/>
            <person name="Lee Y."/>
            <person name="Seo J."/>
            <person name="Cho J.-H."/>
            <person name="Park Y.-E."/>
            <person name="Jang D.-C."/>
            <person name="Im J.-S."/>
            <person name="Choi J.-G."/>
            <person name="Park H.-J."/>
            <person name="Lee G.-B."/>
            <person name="Lee Y.-G."/>
            <person name="Hong S.-Y."/>
            <person name="Cho K."/>
            <person name="Sohn K.H."/>
        </authorList>
    </citation>
    <scope>NUCLEOTIDE SEQUENCE</scope>
    <source>
        <strain evidence="2">KR_1_A1</strain>
        <strain evidence="3">KR_2_A2</strain>
    </source>
</reference>
<evidence type="ECO:0000313" key="4">
    <source>
        <dbReference type="Proteomes" id="UP000602510"/>
    </source>
</evidence>
<evidence type="ECO:0000313" key="3">
    <source>
        <dbReference type="EMBL" id="KAF4137656.1"/>
    </source>
</evidence>
<dbReference type="Proteomes" id="UP000602510">
    <property type="component" value="Unassembled WGS sequence"/>
</dbReference>
<feature type="compositionally biased region" description="Basic and acidic residues" evidence="1">
    <location>
        <begin position="7"/>
        <end position="16"/>
    </location>
</feature>
<comment type="caution">
    <text evidence="2">The sequence shown here is derived from an EMBL/GenBank/DDBJ whole genome shotgun (WGS) entry which is preliminary data.</text>
</comment>
<gene>
    <name evidence="2" type="ORF">GN244_ATG13888</name>
    <name evidence="3" type="ORF">GN958_ATG13168</name>
</gene>
<feature type="region of interest" description="Disordered" evidence="1">
    <location>
        <begin position="1"/>
        <end position="86"/>
    </location>
</feature>
<sequence>MKRNHRISSELSDRRSATRLLKRRVASVSVKATPRNTTTSGPLDKTPWCKTYRDSNHENREDGHSQQSLEPAAAEPVEEHGWEDHE</sequence>